<sequence length="117" mass="13666">MDSSKESWVRGSHYLVWPYYTYWTLGYIINQQGARKLLDANPLPKMVPVDEYLPIMFNKHPEDEWAKNFSPRNVVALSAEPLLIEPTHYTGEPNYFSDTEASTLWLEEKSESSHEEL</sequence>
<evidence type="ECO:0000256" key="3">
    <source>
        <dbReference type="ARBA" id="ARBA00022679"/>
    </source>
</evidence>
<gene>
    <name evidence="5" type="primary">LOC100374160</name>
</gene>
<evidence type="ECO:0000256" key="1">
    <source>
        <dbReference type="ARBA" id="ARBA00006721"/>
    </source>
</evidence>
<comment type="similarity">
    <text evidence="1">Belongs to the glycosyltransferase 25 family.</text>
</comment>
<reference evidence="5" key="1">
    <citation type="submission" date="2025-08" db="UniProtKB">
        <authorList>
            <consortium name="RefSeq"/>
        </authorList>
    </citation>
    <scope>IDENTIFICATION</scope>
    <source>
        <tissue evidence="5">Testes</tissue>
    </source>
</reference>
<evidence type="ECO:0000256" key="2">
    <source>
        <dbReference type="ARBA" id="ARBA00022676"/>
    </source>
</evidence>
<evidence type="ECO:0000313" key="5">
    <source>
        <dbReference type="RefSeq" id="XP_002733068.2"/>
    </source>
</evidence>
<organism evidence="4 5">
    <name type="scientific">Saccoglossus kowalevskii</name>
    <name type="common">Acorn worm</name>
    <dbReference type="NCBI Taxonomy" id="10224"/>
    <lineage>
        <taxon>Eukaryota</taxon>
        <taxon>Metazoa</taxon>
        <taxon>Hemichordata</taxon>
        <taxon>Enteropneusta</taxon>
        <taxon>Harrimaniidae</taxon>
        <taxon>Saccoglossus</taxon>
    </lineage>
</organism>
<dbReference type="PANTHER" id="PTHR10730:SF53">
    <property type="entry name" value="GLYCOSYLTRANSFERASE 25 FAMILY MEMBER"/>
    <property type="match status" value="1"/>
</dbReference>
<evidence type="ECO:0000313" key="4">
    <source>
        <dbReference type="Proteomes" id="UP000694865"/>
    </source>
</evidence>
<keyword evidence="3" id="KW-0808">Transferase</keyword>
<dbReference type="RefSeq" id="XP_002733068.2">
    <property type="nucleotide sequence ID" value="XM_002733022.2"/>
</dbReference>
<dbReference type="InterPro" id="IPR050757">
    <property type="entry name" value="Collagen_mod_GT25"/>
</dbReference>
<proteinExistence type="inferred from homology"/>
<dbReference type="Proteomes" id="UP000694865">
    <property type="component" value="Unplaced"/>
</dbReference>
<dbReference type="GeneID" id="100374160"/>
<keyword evidence="2" id="KW-0328">Glycosyltransferase</keyword>
<dbReference type="PANTHER" id="PTHR10730">
    <property type="entry name" value="PROCOLLAGEN-LYSINE,2-OXOGLUTARATE 5-DIOXYGENASE/GLYCOSYLTRANSFERASE 25 FAMILY MEMBER"/>
    <property type="match status" value="1"/>
</dbReference>
<name>A0ABM0GMB0_SACKO</name>
<protein>
    <submittedName>
        <fullName evidence="5">Glycosyltransferase 25 family member-like</fullName>
    </submittedName>
</protein>
<keyword evidence="4" id="KW-1185">Reference proteome</keyword>
<accession>A0ABM0GMB0</accession>